<dbReference type="InterPro" id="IPR009351">
    <property type="entry name" value="AlkZ-like"/>
</dbReference>
<dbReference type="PANTHER" id="PTHR38479:SF2">
    <property type="entry name" value="WINGED HELIX DNA-BINDING DOMAIN-CONTAINING PROTEIN"/>
    <property type="match status" value="1"/>
</dbReference>
<evidence type="ECO:0000313" key="2">
    <source>
        <dbReference type="Proteomes" id="UP001501578"/>
    </source>
</evidence>
<dbReference type="Pfam" id="PF06224">
    <property type="entry name" value="AlkZ-like"/>
    <property type="match status" value="1"/>
</dbReference>
<evidence type="ECO:0000313" key="1">
    <source>
        <dbReference type="EMBL" id="GAA0935439.1"/>
    </source>
</evidence>
<keyword evidence="2" id="KW-1185">Reference proteome</keyword>
<keyword evidence="1" id="KW-0238">DNA-binding</keyword>
<dbReference type="RefSeq" id="WP_343951774.1">
    <property type="nucleotide sequence ID" value="NZ_BAAAHQ010000023.1"/>
</dbReference>
<reference evidence="1 2" key="1">
    <citation type="journal article" date="2019" name="Int. J. Syst. Evol. Microbiol.">
        <title>The Global Catalogue of Microorganisms (GCM) 10K type strain sequencing project: providing services to taxonomists for standard genome sequencing and annotation.</title>
        <authorList>
            <consortium name="The Broad Institute Genomics Platform"/>
            <consortium name="The Broad Institute Genome Sequencing Center for Infectious Disease"/>
            <person name="Wu L."/>
            <person name="Ma J."/>
        </authorList>
    </citation>
    <scope>NUCLEOTIDE SEQUENCE [LARGE SCALE GENOMIC DNA]</scope>
    <source>
        <strain evidence="1 2">JCM 11136</strain>
    </source>
</reference>
<dbReference type="Proteomes" id="UP001501578">
    <property type="component" value="Unassembled WGS sequence"/>
</dbReference>
<proteinExistence type="predicted"/>
<organism evidence="1 2">
    <name type="scientific">Nonomuraea longicatena</name>
    <dbReference type="NCBI Taxonomy" id="83682"/>
    <lineage>
        <taxon>Bacteria</taxon>
        <taxon>Bacillati</taxon>
        <taxon>Actinomycetota</taxon>
        <taxon>Actinomycetes</taxon>
        <taxon>Streptosporangiales</taxon>
        <taxon>Streptosporangiaceae</taxon>
        <taxon>Nonomuraea</taxon>
    </lineage>
</organism>
<dbReference type="EMBL" id="BAAAHQ010000023">
    <property type="protein sequence ID" value="GAA0935439.1"/>
    <property type="molecule type" value="Genomic_DNA"/>
</dbReference>
<protein>
    <submittedName>
        <fullName evidence="1">Winged helix DNA-binding domain-containing protein</fullName>
    </submittedName>
</protein>
<accession>A0ABN1Q024</accession>
<dbReference type="GO" id="GO:0003677">
    <property type="term" value="F:DNA binding"/>
    <property type="evidence" value="ECO:0007669"/>
    <property type="project" value="UniProtKB-KW"/>
</dbReference>
<sequence>MPLSQATLNRTTLQRQLLLERADLTALEAIERLVAVQGQEANPPYVGLWSRLNGFAHDDLTSLLYGRQVVRGTLLRATQHLSSAADYRWLRSLAQAPMSRTRKGAFGKATRDVDLGELTALTRRHLTGRTLTRPRLRDLLAERWPGVEPLALAASAQFLVPIVHTPPNGTWNQGGATPFTLAEEWLGHPLEADPPLDRLVTRYLAAFGPASVMDIQAWSGLTRLKAVAERMDLRTYLDESGRVLYDLPGAPLVAADTPAPVRFLPWFDNLIVAYADRRRMLTDERRRQVCVGAAVYPTFLVDGAVAGMWDIADGTLVMRPFAPLPDGTRAELEEEGARLLAFCGFPAARVRWP</sequence>
<comment type="caution">
    <text evidence="1">The sequence shown here is derived from an EMBL/GenBank/DDBJ whole genome shotgun (WGS) entry which is preliminary data.</text>
</comment>
<name>A0ABN1Q024_9ACTN</name>
<gene>
    <name evidence="1" type="ORF">GCM10009560_43520</name>
</gene>
<dbReference type="PANTHER" id="PTHR38479">
    <property type="entry name" value="LMO0824 PROTEIN"/>
    <property type="match status" value="1"/>
</dbReference>